<keyword evidence="4" id="KW-1185">Reference proteome</keyword>
<dbReference type="EMBL" id="JH993421">
    <property type="protein sequence ID" value="EKX30973.1"/>
    <property type="molecule type" value="Genomic_DNA"/>
</dbReference>
<sequence>MQDARGKTGRGKRARAGGRGERRGSRHRGPVQRRKVHVLRGGRGNGGEAFDRYSGDGDGADGSRKRLLDRGGGTLQVLGHEERGRAELGGGDRSRDHVKHGAVREHRDRGPRDAWSEGSGREHQRSRLHGGWGRGAVRGCSDADGHHPEQGAGRRGREHNADRGGAEQVYGGRGAVSLWRKGSGEDRANMGHSRGRGDGGDGVGSFDRGGRQWSGVQVRREGKAYGRAGGRLVRSSLRGARTAGAAGQLVLVHGRGSDFP</sequence>
<reference evidence="4" key="2">
    <citation type="submission" date="2012-11" db="EMBL/GenBank/DDBJ databases">
        <authorList>
            <person name="Kuo A."/>
            <person name="Curtis B.A."/>
            <person name="Tanifuji G."/>
            <person name="Burki F."/>
            <person name="Gruber A."/>
            <person name="Irimia M."/>
            <person name="Maruyama S."/>
            <person name="Arias M.C."/>
            <person name="Ball S.G."/>
            <person name="Gile G.H."/>
            <person name="Hirakawa Y."/>
            <person name="Hopkins J.F."/>
            <person name="Rensing S.A."/>
            <person name="Schmutz J."/>
            <person name="Symeonidi A."/>
            <person name="Elias M."/>
            <person name="Eveleigh R.J."/>
            <person name="Herman E.K."/>
            <person name="Klute M.J."/>
            <person name="Nakayama T."/>
            <person name="Obornik M."/>
            <person name="Reyes-Prieto A."/>
            <person name="Armbrust E.V."/>
            <person name="Aves S.J."/>
            <person name="Beiko R.G."/>
            <person name="Coutinho P."/>
            <person name="Dacks J.B."/>
            <person name="Durnford D.G."/>
            <person name="Fast N.M."/>
            <person name="Green B.R."/>
            <person name="Grisdale C."/>
            <person name="Hempe F."/>
            <person name="Henrissat B."/>
            <person name="Hoppner M.P."/>
            <person name="Ishida K.-I."/>
            <person name="Kim E."/>
            <person name="Koreny L."/>
            <person name="Kroth P.G."/>
            <person name="Liu Y."/>
            <person name="Malik S.-B."/>
            <person name="Maier U.G."/>
            <person name="McRose D."/>
            <person name="Mock T."/>
            <person name="Neilson J.A."/>
            <person name="Onodera N.T."/>
            <person name="Poole A.M."/>
            <person name="Pritham E.J."/>
            <person name="Richards T.A."/>
            <person name="Rocap G."/>
            <person name="Roy S.W."/>
            <person name="Sarai C."/>
            <person name="Schaack S."/>
            <person name="Shirato S."/>
            <person name="Slamovits C.H."/>
            <person name="Spencer D.F."/>
            <person name="Suzuki S."/>
            <person name="Worden A.Z."/>
            <person name="Zauner S."/>
            <person name="Barry K."/>
            <person name="Bell C."/>
            <person name="Bharti A.K."/>
            <person name="Crow J.A."/>
            <person name="Grimwood J."/>
            <person name="Kramer R."/>
            <person name="Lindquist E."/>
            <person name="Lucas S."/>
            <person name="Salamov A."/>
            <person name="McFadden G.I."/>
            <person name="Lane C.E."/>
            <person name="Keeling P.J."/>
            <person name="Gray M.W."/>
            <person name="Grigoriev I.V."/>
            <person name="Archibald J.M."/>
        </authorList>
    </citation>
    <scope>NUCLEOTIDE SEQUENCE</scope>
    <source>
        <strain evidence="4">CCMP2712</strain>
    </source>
</reference>
<dbReference type="RefSeq" id="XP_005817953.1">
    <property type="nucleotide sequence ID" value="XM_005817896.1"/>
</dbReference>
<name>L1I3Z1_GUITC</name>
<proteinExistence type="predicted"/>
<feature type="compositionally biased region" description="Basic residues" evidence="1">
    <location>
        <begin position="7"/>
        <end position="16"/>
    </location>
</feature>
<dbReference type="AlphaFoldDB" id="L1I3Z1"/>
<feature type="region of interest" description="Disordered" evidence="1">
    <location>
        <begin position="1"/>
        <end position="222"/>
    </location>
</feature>
<evidence type="ECO:0000313" key="3">
    <source>
        <dbReference type="EnsemblProtists" id="EKX30973"/>
    </source>
</evidence>
<feature type="compositionally biased region" description="Basic residues" evidence="1">
    <location>
        <begin position="24"/>
        <end position="40"/>
    </location>
</feature>
<gene>
    <name evidence="2" type="ORF">GUITHDRAFT_83536</name>
</gene>
<evidence type="ECO:0000313" key="4">
    <source>
        <dbReference type="Proteomes" id="UP000011087"/>
    </source>
</evidence>
<evidence type="ECO:0000256" key="1">
    <source>
        <dbReference type="SAM" id="MobiDB-lite"/>
    </source>
</evidence>
<feature type="compositionally biased region" description="Basic and acidic residues" evidence="1">
    <location>
        <begin position="182"/>
        <end position="199"/>
    </location>
</feature>
<dbReference type="EnsemblProtists" id="EKX30973">
    <property type="protein sequence ID" value="EKX30973"/>
    <property type="gene ID" value="GUITHDRAFT_83536"/>
</dbReference>
<dbReference type="GeneID" id="17287693"/>
<organism evidence="2">
    <name type="scientific">Guillardia theta (strain CCMP2712)</name>
    <name type="common">Cryptophyte</name>
    <dbReference type="NCBI Taxonomy" id="905079"/>
    <lineage>
        <taxon>Eukaryota</taxon>
        <taxon>Cryptophyceae</taxon>
        <taxon>Pyrenomonadales</taxon>
        <taxon>Geminigeraceae</taxon>
        <taxon>Guillardia</taxon>
    </lineage>
</organism>
<dbReference type="KEGG" id="gtt:GUITHDRAFT_83536"/>
<accession>L1I3Z1</accession>
<dbReference type="HOGENOM" id="CLU_1071360_0_0_1"/>
<evidence type="ECO:0000313" key="2">
    <source>
        <dbReference type="EMBL" id="EKX30973.1"/>
    </source>
</evidence>
<dbReference type="Proteomes" id="UP000011087">
    <property type="component" value="Unassembled WGS sequence"/>
</dbReference>
<feature type="compositionally biased region" description="Basic and acidic residues" evidence="1">
    <location>
        <begin position="102"/>
        <end position="125"/>
    </location>
</feature>
<protein>
    <submittedName>
        <fullName evidence="2 3">Uncharacterized protein</fullName>
    </submittedName>
</protein>
<reference evidence="2 4" key="1">
    <citation type="journal article" date="2012" name="Nature">
        <title>Algal genomes reveal evolutionary mosaicism and the fate of nucleomorphs.</title>
        <authorList>
            <consortium name="DOE Joint Genome Institute"/>
            <person name="Curtis B.A."/>
            <person name="Tanifuji G."/>
            <person name="Burki F."/>
            <person name="Gruber A."/>
            <person name="Irimia M."/>
            <person name="Maruyama S."/>
            <person name="Arias M.C."/>
            <person name="Ball S.G."/>
            <person name="Gile G.H."/>
            <person name="Hirakawa Y."/>
            <person name="Hopkins J.F."/>
            <person name="Kuo A."/>
            <person name="Rensing S.A."/>
            <person name="Schmutz J."/>
            <person name="Symeonidi A."/>
            <person name="Elias M."/>
            <person name="Eveleigh R.J."/>
            <person name="Herman E.K."/>
            <person name="Klute M.J."/>
            <person name="Nakayama T."/>
            <person name="Obornik M."/>
            <person name="Reyes-Prieto A."/>
            <person name="Armbrust E.V."/>
            <person name="Aves S.J."/>
            <person name="Beiko R.G."/>
            <person name="Coutinho P."/>
            <person name="Dacks J.B."/>
            <person name="Durnford D.G."/>
            <person name="Fast N.M."/>
            <person name="Green B.R."/>
            <person name="Grisdale C.J."/>
            <person name="Hempel F."/>
            <person name="Henrissat B."/>
            <person name="Hoppner M.P."/>
            <person name="Ishida K."/>
            <person name="Kim E."/>
            <person name="Koreny L."/>
            <person name="Kroth P.G."/>
            <person name="Liu Y."/>
            <person name="Malik S.B."/>
            <person name="Maier U.G."/>
            <person name="McRose D."/>
            <person name="Mock T."/>
            <person name="Neilson J.A."/>
            <person name="Onodera N.T."/>
            <person name="Poole A.M."/>
            <person name="Pritham E.J."/>
            <person name="Richards T.A."/>
            <person name="Rocap G."/>
            <person name="Roy S.W."/>
            <person name="Sarai C."/>
            <person name="Schaack S."/>
            <person name="Shirato S."/>
            <person name="Slamovits C.H."/>
            <person name="Spencer D.F."/>
            <person name="Suzuki S."/>
            <person name="Worden A.Z."/>
            <person name="Zauner S."/>
            <person name="Barry K."/>
            <person name="Bell C."/>
            <person name="Bharti A.K."/>
            <person name="Crow J.A."/>
            <person name="Grimwood J."/>
            <person name="Kramer R."/>
            <person name="Lindquist E."/>
            <person name="Lucas S."/>
            <person name="Salamov A."/>
            <person name="McFadden G.I."/>
            <person name="Lane C.E."/>
            <person name="Keeling P.J."/>
            <person name="Gray M.W."/>
            <person name="Grigoriev I.V."/>
            <person name="Archibald J.M."/>
        </authorList>
    </citation>
    <scope>NUCLEOTIDE SEQUENCE</scope>
    <source>
        <strain evidence="2 4">CCMP2712</strain>
    </source>
</reference>
<dbReference type="PaxDb" id="55529-EKX30973"/>
<reference evidence="3" key="3">
    <citation type="submission" date="2016-03" db="UniProtKB">
        <authorList>
            <consortium name="EnsemblProtists"/>
        </authorList>
    </citation>
    <scope>IDENTIFICATION</scope>
</reference>
<feature type="compositionally biased region" description="Basic and acidic residues" evidence="1">
    <location>
        <begin position="49"/>
        <end position="69"/>
    </location>
</feature>
<dbReference type="OMA" id="MGTERTW"/>
<feature type="compositionally biased region" description="Basic and acidic residues" evidence="1">
    <location>
        <begin position="79"/>
        <end position="95"/>
    </location>
</feature>